<evidence type="ECO:0000259" key="10">
    <source>
        <dbReference type="PROSITE" id="PS51194"/>
    </source>
</evidence>
<dbReference type="Gene3D" id="3.40.50.300">
    <property type="entry name" value="P-loop containing nucleotide triphosphate hydrolases"/>
    <property type="match status" value="2"/>
</dbReference>
<feature type="domain" description="DEAD-box RNA helicase Q" evidence="11">
    <location>
        <begin position="41"/>
        <end position="69"/>
    </location>
</feature>
<dbReference type="SUPFAM" id="SSF52540">
    <property type="entry name" value="P-loop containing nucleoside triphosphate hydrolases"/>
    <property type="match status" value="1"/>
</dbReference>
<dbReference type="SMART" id="SM01178">
    <property type="entry name" value="DUF4217"/>
    <property type="match status" value="1"/>
</dbReference>
<dbReference type="EMBL" id="CP111017">
    <property type="protein sequence ID" value="WAR08060.1"/>
    <property type="molecule type" value="Genomic_DNA"/>
</dbReference>
<feature type="short sequence motif" description="Q motif" evidence="6">
    <location>
        <begin position="41"/>
        <end position="69"/>
    </location>
</feature>
<keyword evidence="4 7" id="KW-0067">ATP-binding</keyword>
<dbReference type="InterPro" id="IPR011545">
    <property type="entry name" value="DEAD/DEAH_box_helicase_dom"/>
</dbReference>
<dbReference type="InterPro" id="IPR014001">
    <property type="entry name" value="Helicase_ATP-bd"/>
</dbReference>
<evidence type="ECO:0000256" key="8">
    <source>
        <dbReference type="SAM" id="MobiDB-lite"/>
    </source>
</evidence>
<feature type="compositionally biased region" description="Polar residues" evidence="8">
    <location>
        <begin position="580"/>
        <end position="596"/>
    </location>
</feature>
<comment type="catalytic activity">
    <reaction evidence="7">
        <text>ATP + H2O = ADP + phosphate + H(+)</text>
        <dbReference type="Rhea" id="RHEA:13065"/>
        <dbReference type="ChEBI" id="CHEBI:15377"/>
        <dbReference type="ChEBI" id="CHEBI:15378"/>
        <dbReference type="ChEBI" id="CHEBI:30616"/>
        <dbReference type="ChEBI" id="CHEBI:43474"/>
        <dbReference type="ChEBI" id="CHEBI:456216"/>
        <dbReference type="EC" id="3.6.4.13"/>
    </reaction>
</comment>
<feature type="region of interest" description="Disordered" evidence="8">
    <location>
        <begin position="494"/>
        <end position="644"/>
    </location>
</feature>
<dbReference type="CDD" id="cd17941">
    <property type="entry name" value="DEADc_DDX10"/>
    <property type="match status" value="1"/>
</dbReference>
<evidence type="ECO:0000256" key="1">
    <source>
        <dbReference type="ARBA" id="ARBA00022741"/>
    </source>
</evidence>
<name>A0ABY7EDF8_MYAAR</name>
<comment type="similarity">
    <text evidence="7">Belongs to the DEAD box helicase family.</text>
</comment>
<comment type="function">
    <text evidence="7">RNA helicase.</text>
</comment>
<protein>
    <recommendedName>
        <fullName evidence="7">ATP-dependent RNA helicase</fullName>
        <ecNumber evidence="7">3.6.4.13</ecNumber>
    </recommendedName>
</protein>
<dbReference type="InterPro" id="IPR001650">
    <property type="entry name" value="Helicase_C-like"/>
</dbReference>
<keyword evidence="3 7" id="KW-0347">Helicase</keyword>
<feature type="compositionally biased region" description="Acidic residues" evidence="8">
    <location>
        <begin position="780"/>
        <end position="794"/>
    </location>
</feature>
<dbReference type="Pfam" id="PF00271">
    <property type="entry name" value="Helicase_C"/>
    <property type="match status" value="1"/>
</dbReference>
<evidence type="ECO:0000256" key="7">
    <source>
        <dbReference type="RuleBase" id="RU365068"/>
    </source>
</evidence>
<evidence type="ECO:0000256" key="2">
    <source>
        <dbReference type="ARBA" id="ARBA00022801"/>
    </source>
</evidence>
<dbReference type="EC" id="3.6.4.13" evidence="7"/>
<dbReference type="SMART" id="SM00487">
    <property type="entry name" value="DEXDc"/>
    <property type="match status" value="1"/>
</dbReference>
<dbReference type="Pfam" id="PF00270">
    <property type="entry name" value="DEAD"/>
    <property type="match status" value="1"/>
</dbReference>
<reference evidence="12" key="1">
    <citation type="submission" date="2022-11" db="EMBL/GenBank/DDBJ databases">
        <title>Centuries of genome instability and evolution in soft-shell clam transmissible cancer (bioRxiv).</title>
        <authorList>
            <person name="Hart S.F.M."/>
            <person name="Yonemitsu M.A."/>
            <person name="Giersch R.M."/>
            <person name="Beal B.F."/>
            <person name="Arriagada G."/>
            <person name="Davis B.W."/>
            <person name="Ostrander E.A."/>
            <person name="Goff S.P."/>
            <person name="Metzger M.J."/>
        </authorList>
    </citation>
    <scope>NUCLEOTIDE SEQUENCE</scope>
    <source>
        <strain evidence="12">MELC-2E11</strain>
        <tissue evidence="12">Siphon/mantle</tissue>
    </source>
</reference>
<feature type="compositionally biased region" description="Acidic residues" evidence="8">
    <location>
        <begin position="607"/>
        <end position="631"/>
    </location>
</feature>
<gene>
    <name evidence="12" type="ORF">MAR_018018</name>
</gene>
<keyword evidence="13" id="KW-1185">Reference proteome</keyword>
<dbReference type="PROSITE" id="PS51195">
    <property type="entry name" value="Q_MOTIF"/>
    <property type="match status" value="1"/>
</dbReference>
<feature type="compositionally biased region" description="Basic and acidic residues" evidence="8">
    <location>
        <begin position="555"/>
        <end position="576"/>
    </location>
</feature>
<dbReference type="InterPro" id="IPR000629">
    <property type="entry name" value="RNA-helicase_DEAD-box_CS"/>
</dbReference>
<sequence length="826" mass="91344">MKSFSMSAIDVSGSDCSMCSSDTNSSAREIKFEYFDSSKCEKFEDFPICKKTLKGLTSSKFMKPTDIQREAIGLALNGNDILGAAKTGSGKTLAFIIPILEHLYSEKWSQNDGLGALIISPTRELAFQTFEVLKKIGKFHDFSAGLVIGGKPLKEEAGRINRTNIVVCTPGRLLQHMDETTYFNADSLQIVVLDEADRILDMGFSQTMNAIIENLPAERQTLLFSATQTRSVKDLARLSLTDPVFVSVHENATNSTPEQLEQSYMVCEQHEKLNLLWSFLKNHLQSKILVFLTCCKEVKYVYEAMRRLRPGIPVMALHGGLPQLRRVEAYNQFVNKQRACLFATDIAARGLDFPAVNWVVQLDCPEDANTYIHRAGRTARYEKDGQALLVLLPSEEEAMVKQLNDKKIPIEKIRVNRKRLYSIQAKMESNCAAEPELKEAAQRAFMTYLKSVYLMSNKKVSLGLAIAPKIRFLKKDQKRKEEQALKQTVVEQKLAKNAQKKPQSEESSSESDSGGEEGTCSESDSSGSEVNSSKEIEKKVENGDSDSSEESDLENEARTSNEKKLTKLKQKDKPEINLKSVKQTESVSKLQKVNKLSTKKSNKELADSDESSESDDSESGESSDNESDSDDSEKLKALKAGKTESFSFDVDEDDELFKVKKDVDIDEILGVLPEVDPNKGSNVDIETGDAGGINIALAKKRMEAEDDEEVQAVLGSSDGEDKADPLSFIPDPDEIYGARGSDESSAESYDDASPPVSKKRKIQDKLSGRKQNTAESSSDSGDESDDVINSDDDVSSSGGDVMDTELSLKDDEAIALKSRDGKTRIV</sequence>
<dbReference type="PANTHER" id="PTHR24031">
    <property type="entry name" value="RNA HELICASE"/>
    <property type="match status" value="1"/>
</dbReference>
<dbReference type="PROSITE" id="PS00039">
    <property type="entry name" value="DEAD_ATP_HELICASE"/>
    <property type="match status" value="1"/>
</dbReference>
<keyword evidence="1 7" id="KW-0547">Nucleotide-binding</keyword>
<feature type="compositionally biased region" description="Low complexity" evidence="8">
    <location>
        <begin position="518"/>
        <end position="531"/>
    </location>
</feature>
<proteinExistence type="inferred from homology"/>
<evidence type="ECO:0000259" key="11">
    <source>
        <dbReference type="PROSITE" id="PS51195"/>
    </source>
</evidence>
<dbReference type="InterPro" id="IPR025313">
    <property type="entry name" value="SPB4-like_CTE"/>
</dbReference>
<feature type="domain" description="Helicase ATP-binding" evidence="9">
    <location>
        <begin position="72"/>
        <end position="246"/>
    </location>
</feature>
<dbReference type="InterPro" id="IPR014014">
    <property type="entry name" value="RNA_helicase_DEAD_Q_motif"/>
</dbReference>
<keyword evidence="5 7" id="KW-0694">RNA-binding</keyword>
<dbReference type="PROSITE" id="PS51192">
    <property type="entry name" value="HELICASE_ATP_BIND_1"/>
    <property type="match status" value="1"/>
</dbReference>
<dbReference type="CDD" id="cd18787">
    <property type="entry name" value="SF2_C_DEAD"/>
    <property type="match status" value="1"/>
</dbReference>
<evidence type="ECO:0000259" key="9">
    <source>
        <dbReference type="PROSITE" id="PS51192"/>
    </source>
</evidence>
<dbReference type="Proteomes" id="UP001164746">
    <property type="component" value="Chromosome 6"/>
</dbReference>
<dbReference type="PROSITE" id="PS51194">
    <property type="entry name" value="HELICASE_CTER"/>
    <property type="match status" value="1"/>
</dbReference>
<evidence type="ECO:0000256" key="6">
    <source>
        <dbReference type="PROSITE-ProRule" id="PRU00552"/>
    </source>
</evidence>
<organism evidence="12 13">
    <name type="scientific">Mya arenaria</name>
    <name type="common">Soft-shell clam</name>
    <dbReference type="NCBI Taxonomy" id="6604"/>
    <lineage>
        <taxon>Eukaryota</taxon>
        <taxon>Metazoa</taxon>
        <taxon>Spiralia</taxon>
        <taxon>Lophotrochozoa</taxon>
        <taxon>Mollusca</taxon>
        <taxon>Bivalvia</taxon>
        <taxon>Autobranchia</taxon>
        <taxon>Heteroconchia</taxon>
        <taxon>Euheterodonta</taxon>
        <taxon>Imparidentia</taxon>
        <taxon>Neoheterodontei</taxon>
        <taxon>Myida</taxon>
        <taxon>Myoidea</taxon>
        <taxon>Myidae</taxon>
        <taxon>Mya</taxon>
    </lineage>
</organism>
<evidence type="ECO:0000256" key="4">
    <source>
        <dbReference type="ARBA" id="ARBA00022840"/>
    </source>
</evidence>
<evidence type="ECO:0000256" key="3">
    <source>
        <dbReference type="ARBA" id="ARBA00022806"/>
    </source>
</evidence>
<dbReference type="SMART" id="SM00490">
    <property type="entry name" value="HELICc"/>
    <property type="match status" value="1"/>
</dbReference>
<keyword evidence="2 7" id="KW-0378">Hydrolase</keyword>
<feature type="domain" description="Helicase C-terminal" evidence="10">
    <location>
        <begin position="259"/>
        <end position="421"/>
    </location>
</feature>
<feature type="compositionally biased region" description="Basic and acidic residues" evidence="8">
    <location>
        <begin position="532"/>
        <end position="542"/>
    </location>
</feature>
<dbReference type="InterPro" id="IPR027417">
    <property type="entry name" value="P-loop_NTPase"/>
</dbReference>
<evidence type="ECO:0000313" key="12">
    <source>
        <dbReference type="EMBL" id="WAR08060.1"/>
    </source>
</evidence>
<feature type="region of interest" description="Disordered" evidence="8">
    <location>
        <begin position="701"/>
        <end position="812"/>
    </location>
</feature>
<accession>A0ABY7EDF8</accession>
<comment type="domain">
    <text evidence="7">The Q motif is unique to and characteristic of the DEAD box family of RNA helicases and controls ATP binding and hydrolysis.</text>
</comment>
<evidence type="ECO:0000256" key="5">
    <source>
        <dbReference type="ARBA" id="ARBA00022884"/>
    </source>
</evidence>
<evidence type="ECO:0000313" key="13">
    <source>
        <dbReference type="Proteomes" id="UP001164746"/>
    </source>
</evidence>
<feature type="compositionally biased region" description="Acidic residues" evidence="8">
    <location>
        <begin position="543"/>
        <end position="554"/>
    </location>
</feature>